<sequence length="111" mass="12361">MPPAPGRHKLPHQHQGTAKPHGGWKDRKGTRQERGYGKDWQAIRQAVIARDLAMCQPCRRQGRVTAFDEVDHITPLSQGGENSAGNAECICRPCHKRKTSREAAQARRMAG</sequence>
<evidence type="ECO:0000313" key="7">
    <source>
        <dbReference type="EMBL" id="MEH7827119.1"/>
    </source>
</evidence>
<dbReference type="InterPro" id="IPR002711">
    <property type="entry name" value="HNH"/>
</dbReference>
<dbReference type="PANTHER" id="PTHR41286:SF1">
    <property type="entry name" value="HNH NUCLEASE YAJD-RELATED"/>
    <property type="match status" value="1"/>
</dbReference>
<accession>A0ABU8BQZ5</accession>
<feature type="compositionally biased region" description="Basic and acidic residues" evidence="5">
    <location>
        <begin position="23"/>
        <end position="37"/>
    </location>
</feature>
<dbReference type="Gene3D" id="1.10.30.50">
    <property type="match status" value="1"/>
</dbReference>
<evidence type="ECO:0000256" key="5">
    <source>
        <dbReference type="SAM" id="MobiDB-lite"/>
    </source>
</evidence>
<dbReference type="CDD" id="cd00085">
    <property type="entry name" value="HNHc"/>
    <property type="match status" value="1"/>
</dbReference>
<proteinExistence type="inferred from homology"/>
<evidence type="ECO:0000256" key="2">
    <source>
        <dbReference type="ARBA" id="ARBA00022801"/>
    </source>
</evidence>
<reference evidence="7" key="1">
    <citation type="submission" date="2024-02" db="EMBL/GenBank/DDBJ databases">
        <title>Genome sequences of strain Gemmobacter sp. JM10B15.</title>
        <authorList>
            <person name="Zhang M."/>
        </authorList>
    </citation>
    <scope>NUCLEOTIDE SEQUENCE</scope>
    <source>
        <strain evidence="7">JM10B15</strain>
    </source>
</reference>
<protein>
    <recommendedName>
        <fullName evidence="4">Putative HNH nuclease YajD</fullName>
    </recommendedName>
</protein>
<evidence type="ECO:0000256" key="1">
    <source>
        <dbReference type="ARBA" id="ARBA00022722"/>
    </source>
</evidence>
<evidence type="ECO:0000256" key="3">
    <source>
        <dbReference type="ARBA" id="ARBA00038412"/>
    </source>
</evidence>
<dbReference type="Pfam" id="PF01844">
    <property type="entry name" value="HNH"/>
    <property type="match status" value="1"/>
</dbReference>
<keyword evidence="2" id="KW-0378">Hydrolase</keyword>
<organism evidence="7 8">
    <name type="scientific">Gemmobacter denitrificans</name>
    <dbReference type="NCBI Taxonomy" id="3123040"/>
    <lineage>
        <taxon>Bacteria</taxon>
        <taxon>Pseudomonadati</taxon>
        <taxon>Pseudomonadota</taxon>
        <taxon>Alphaproteobacteria</taxon>
        <taxon>Rhodobacterales</taxon>
        <taxon>Paracoccaceae</taxon>
        <taxon>Gemmobacter</taxon>
    </lineage>
</organism>
<dbReference type="SMART" id="SM00507">
    <property type="entry name" value="HNHc"/>
    <property type="match status" value="1"/>
</dbReference>
<dbReference type="InterPro" id="IPR003615">
    <property type="entry name" value="HNH_nuc"/>
</dbReference>
<comment type="caution">
    <text evidence="7">The sequence shown here is derived from an EMBL/GenBank/DDBJ whole genome shotgun (WGS) entry which is preliminary data.</text>
</comment>
<dbReference type="GO" id="GO:0004519">
    <property type="term" value="F:endonuclease activity"/>
    <property type="evidence" value="ECO:0007669"/>
    <property type="project" value="UniProtKB-KW"/>
</dbReference>
<dbReference type="RefSeq" id="WP_335419320.1">
    <property type="nucleotide sequence ID" value="NZ_JBALHR010000001.1"/>
</dbReference>
<feature type="compositionally biased region" description="Basic residues" evidence="5">
    <location>
        <begin position="1"/>
        <end position="12"/>
    </location>
</feature>
<dbReference type="PANTHER" id="PTHR41286">
    <property type="entry name" value="HNH NUCLEASE YAJD-RELATED"/>
    <property type="match status" value="1"/>
</dbReference>
<evidence type="ECO:0000313" key="8">
    <source>
        <dbReference type="Proteomes" id="UP001431963"/>
    </source>
</evidence>
<keyword evidence="1" id="KW-0540">Nuclease</keyword>
<evidence type="ECO:0000256" key="4">
    <source>
        <dbReference type="ARBA" id="ARBA00040194"/>
    </source>
</evidence>
<evidence type="ECO:0000259" key="6">
    <source>
        <dbReference type="SMART" id="SM00507"/>
    </source>
</evidence>
<feature type="region of interest" description="Disordered" evidence="5">
    <location>
        <begin position="1"/>
        <end position="38"/>
    </location>
</feature>
<dbReference type="EMBL" id="JBALHR010000001">
    <property type="protein sequence ID" value="MEH7827119.1"/>
    <property type="molecule type" value="Genomic_DNA"/>
</dbReference>
<feature type="domain" description="HNH nuclease" evidence="6">
    <location>
        <begin position="42"/>
        <end position="96"/>
    </location>
</feature>
<dbReference type="Proteomes" id="UP001431963">
    <property type="component" value="Unassembled WGS sequence"/>
</dbReference>
<comment type="similarity">
    <text evidence="3">Belongs to the HNH nuclease family.</text>
</comment>
<keyword evidence="7" id="KW-0255">Endonuclease</keyword>
<name>A0ABU8BQZ5_9RHOB</name>
<keyword evidence="8" id="KW-1185">Reference proteome</keyword>
<gene>
    <name evidence="7" type="ORF">V6590_03085</name>
</gene>